<evidence type="ECO:0000256" key="4">
    <source>
        <dbReference type="ARBA" id="ARBA00022840"/>
    </source>
</evidence>
<gene>
    <name evidence="8" type="ORF">LGQ03_10800</name>
</gene>
<dbReference type="PANTHER" id="PTHR13622:SF8">
    <property type="entry name" value="THIAMIN PYROPHOSPHOKINASE 1"/>
    <property type="match status" value="1"/>
</dbReference>
<dbReference type="SUPFAM" id="SSF63862">
    <property type="entry name" value="Thiamin pyrophosphokinase, substrate-binding domain"/>
    <property type="match status" value="1"/>
</dbReference>
<evidence type="ECO:0000256" key="5">
    <source>
        <dbReference type="NCBIfam" id="TIGR01378"/>
    </source>
</evidence>
<dbReference type="EC" id="2.7.6.2" evidence="5"/>
<feature type="domain" description="Thiamin pyrophosphokinase catalytic" evidence="6">
    <location>
        <begin position="36"/>
        <end position="130"/>
    </location>
</feature>
<dbReference type="NCBIfam" id="TIGR01378">
    <property type="entry name" value="thi_PPkinase"/>
    <property type="match status" value="1"/>
</dbReference>
<accession>A0ABS8BVH9</accession>
<dbReference type="Proteomes" id="UP001138961">
    <property type="component" value="Unassembled WGS sequence"/>
</dbReference>
<proteinExistence type="predicted"/>
<dbReference type="InterPro" id="IPR007371">
    <property type="entry name" value="TPK_catalytic"/>
</dbReference>
<dbReference type="GO" id="GO:0004788">
    <property type="term" value="F:thiamine diphosphokinase activity"/>
    <property type="evidence" value="ECO:0007669"/>
    <property type="project" value="UniProtKB-EC"/>
</dbReference>
<keyword evidence="9" id="KW-1185">Reference proteome</keyword>
<evidence type="ECO:0000256" key="1">
    <source>
        <dbReference type="ARBA" id="ARBA00022679"/>
    </source>
</evidence>
<evidence type="ECO:0000313" key="9">
    <source>
        <dbReference type="Proteomes" id="UP001138961"/>
    </source>
</evidence>
<dbReference type="Gene3D" id="3.40.50.10240">
    <property type="entry name" value="Thiamin pyrophosphokinase, catalytic domain"/>
    <property type="match status" value="1"/>
</dbReference>
<dbReference type="SUPFAM" id="SSF63999">
    <property type="entry name" value="Thiamin pyrophosphokinase, catalytic domain"/>
    <property type="match status" value="1"/>
</dbReference>
<organism evidence="8 9">
    <name type="scientific">Loktanella gaetbuli</name>
    <dbReference type="NCBI Taxonomy" id="2881335"/>
    <lineage>
        <taxon>Bacteria</taxon>
        <taxon>Pseudomonadati</taxon>
        <taxon>Pseudomonadota</taxon>
        <taxon>Alphaproteobacteria</taxon>
        <taxon>Rhodobacterales</taxon>
        <taxon>Roseobacteraceae</taxon>
        <taxon>Loktanella</taxon>
    </lineage>
</organism>
<dbReference type="Pfam" id="PF04265">
    <property type="entry name" value="TPK_B1_binding"/>
    <property type="match status" value="1"/>
</dbReference>
<keyword evidence="2" id="KW-0547">Nucleotide-binding</keyword>
<dbReference type="InterPro" id="IPR006282">
    <property type="entry name" value="Thi_PPkinase"/>
</dbReference>
<evidence type="ECO:0000256" key="2">
    <source>
        <dbReference type="ARBA" id="ARBA00022741"/>
    </source>
</evidence>
<dbReference type="PANTHER" id="PTHR13622">
    <property type="entry name" value="THIAMIN PYROPHOSPHOKINASE"/>
    <property type="match status" value="1"/>
</dbReference>
<keyword evidence="1 8" id="KW-0808">Transferase</keyword>
<dbReference type="CDD" id="cd07995">
    <property type="entry name" value="TPK"/>
    <property type="match status" value="1"/>
</dbReference>
<feature type="domain" description="Thiamin pyrophosphokinase thiamin-binding" evidence="7">
    <location>
        <begin position="156"/>
        <end position="206"/>
    </location>
</feature>
<name>A0ABS8BVH9_9RHOB</name>
<protein>
    <recommendedName>
        <fullName evidence="5">Thiamine diphosphokinase</fullName>
        <ecNumber evidence="5">2.7.6.2</ecNumber>
    </recommendedName>
</protein>
<dbReference type="EMBL" id="JAJATZ010000004">
    <property type="protein sequence ID" value="MCB5199729.1"/>
    <property type="molecule type" value="Genomic_DNA"/>
</dbReference>
<dbReference type="InterPro" id="IPR036759">
    <property type="entry name" value="TPK_catalytic_sf"/>
</dbReference>
<keyword evidence="4" id="KW-0067">ATP-binding</keyword>
<dbReference type="InterPro" id="IPR007373">
    <property type="entry name" value="Thiamin_PyroPKinase_B1-bd"/>
</dbReference>
<keyword evidence="3" id="KW-0418">Kinase</keyword>
<dbReference type="Pfam" id="PF04263">
    <property type="entry name" value="TPK_catalytic"/>
    <property type="match status" value="1"/>
</dbReference>
<dbReference type="InterPro" id="IPR036371">
    <property type="entry name" value="TPK_B1-bd_sf"/>
</dbReference>
<sequence length="225" mass="23544">MKQSPLQKPIVASSEPITLIGGADIADETLNMCLRVAPSVVAADGGADRLVVTGIAPLAVIGDMDSLSAQARAMHRDLIHAVTEQDTTDFEKCLTRITAPLVLAAGFLGARLDHTLATLATLARLRAHHVVLVSDSEVCILARQGRSRIAVTPQTRVAVMPLGAATVRSAGLVWNMDAHSLAPDGVVSSSNRAQADHVTLDVAGPVLITLERSELPGALDYALGR</sequence>
<evidence type="ECO:0000259" key="7">
    <source>
        <dbReference type="Pfam" id="PF04265"/>
    </source>
</evidence>
<evidence type="ECO:0000256" key="3">
    <source>
        <dbReference type="ARBA" id="ARBA00022777"/>
    </source>
</evidence>
<comment type="caution">
    <text evidence="8">The sequence shown here is derived from an EMBL/GenBank/DDBJ whole genome shotgun (WGS) entry which is preliminary data.</text>
</comment>
<evidence type="ECO:0000259" key="6">
    <source>
        <dbReference type="Pfam" id="PF04263"/>
    </source>
</evidence>
<evidence type="ECO:0000313" key="8">
    <source>
        <dbReference type="EMBL" id="MCB5199729.1"/>
    </source>
</evidence>
<dbReference type="RefSeq" id="WP_226748396.1">
    <property type="nucleotide sequence ID" value="NZ_JAJATZ010000004.1"/>
</dbReference>
<reference evidence="8" key="1">
    <citation type="submission" date="2021-10" db="EMBL/GenBank/DDBJ databases">
        <title>Loktanella gaetbuli sp. nov., isolated from a tidal flat.</title>
        <authorList>
            <person name="Park S."/>
            <person name="Yoon J.-H."/>
        </authorList>
    </citation>
    <scope>NUCLEOTIDE SEQUENCE</scope>
    <source>
        <strain evidence="8">TSTF-M6</strain>
    </source>
</reference>